<comment type="caution">
    <text evidence="11">The sequence shown here is derived from an EMBL/GenBank/DDBJ whole genome shotgun (WGS) entry which is preliminary data.</text>
</comment>
<dbReference type="InterPro" id="IPR001203">
    <property type="entry name" value="OxRdtase_Ald_Fedxn_C"/>
</dbReference>
<keyword evidence="4" id="KW-0479">Metal-binding</keyword>
<keyword evidence="12" id="KW-1185">Reference proteome</keyword>
<comment type="similarity">
    <text evidence="2">Belongs to the AOR/FOR family.</text>
</comment>
<dbReference type="Pfam" id="PF02730">
    <property type="entry name" value="AFOR_N"/>
    <property type="match status" value="1"/>
</dbReference>
<dbReference type="GO" id="GO:0046872">
    <property type="term" value="F:metal ion binding"/>
    <property type="evidence" value="ECO:0007669"/>
    <property type="project" value="UniProtKB-KW"/>
</dbReference>
<evidence type="ECO:0000256" key="6">
    <source>
        <dbReference type="ARBA" id="ARBA00023004"/>
    </source>
</evidence>
<evidence type="ECO:0000313" key="11">
    <source>
        <dbReference type="EMBL" id="MFD1632544.1"/>
    </source>
</evidence>
<accession>A0ABD6CUQ7</accession>
<evidence type="ECO:0000256" key="7">
    <source>
        <dbReference type="ARBA" id="ARBA00023014"/>
    </source>
</evidence>
<dbReference type="PANTHER" id="PTHR30038:SF7">
    <property type="entry name" value="TUNGSTEN-CONTAINING GLYCERALDEHYDE-3-PHOSPHATE:FERREDOXIN OXIDOREDUCTASE"/>
    <property type="match status" value="1"/>
</dbReference>
<dbReference type="InterPro" id="IPR051919">
    <property type="entry name" value="W-dependent_AOR"/>
</dbReference>
<proteinExistence type="inferred from homology"/>
<dbReference type="AlphaFoldDB" id="A0ABD6CUQ7"/>
<comment type="cofactor">
    <cofactor evidence="8">
        <name>tungstopterin</name>
        <dbReference type="ChEBI" id="CHEBI:30402"/>
    </cofactor>
</comment>
<keyword evidence="5" id="KW-0560">Oxidoreductase</keyword>
<dbReference type="InterPro" id="IPR013985">
    <property type="entry name" value="Ald_Fedxn_OxRdtase_dom3"/>
</dbReference>
<keyword evidence="6" id="KW-0408">Iron</keyword>
<sequence length="623" mass="65362">MSPPVRRDVLRVDLSAGTVTRERVPDDWRRDFLGGKGLGARYLYEELDAGTDPLGPDNRLALLLGPLSGYLPGESRYAAVTKSPLTGAFLDSYSGGSFADALAGALPEAFGLLIEGTADEPTVLTVRNDEVTLTEAGDLWGADTVDTDAALDGAVACIGPAGERQVAYATIACDAGDHHAGRGGAGAVMGAKRLKAVAVHSDPPDPPPALADLRDRYGAAYRDDDTGRWQAAGETVESVDFANEVGVLSTRGWQGGRFEDAGDIGVEAAREATTGRENADDAVPGGFRVDVPDGDSVPRGGTLMSLGAGLGIDDFDAVARLGAACDRLGMDVISAGNAVAWATRAADAGAIDPALDPDREFGDADAAERLLSAIATRGTDLGDTLADGVAAAREREGADAVPTVKSMELPAYDPRGAAGMALAYATSDRGGCHRRARPVEREAFARDTWTTADRVRTVIGAQNVRSTLWSLVVDDFAGETMWEDLGAEWLAAVGLDHDPESLARAGERIWTLVRLFNVREGFDRADDSLPSLFEDPLPDGPAAGRTVDREAFEAMLDGYYAARGWSPDGRPTAALVERLGLVADDETPLAEVAVTAGRESGSTDTAPDDGTGRRDHHPHSREP</sequence>
<dbReference type="GO" id="GO:0051539">
    <property type="term" value="F:4 iron, 4 sulfur cluster binding"/>
    <property type="evidence" value="ECO:0007669"/>
    <property type="project" value="UniProtKB-KW"/>
</dbReference>
<evidence type="ECO:0000256" key="9">
    <source>
        <dbReference type="SAM" id="MobiDB-lite"/>
    </source>
</evidence>
<dbReference type="Gene3D" id="1.10.599.10">
    <property type="entry name" value="Aldehyde Ferredoxin Oxidoreductase Protein, subunit A, domain 3"/>
    <property type="match status" value="1"/>
</dbReference>
<reference evidence="11 12" key="1">
    <citation type="journal article" date="2019" name="Int. J. Syst. Evol. Microbiol.">
        <title>The Global Catalogue of Microorganisms (GCM) 10K type strain sequencing project: providing services to taxonomists for standard genome sequencing and annotation.</title>
        <authorList>
            <consortium name="The Broad Institute Genomics Platform"/>
            <consortium name="The Broad Institute Genome Sequencing Center for Infectious Disease"/>
            <person name="Wu L."/>
            <person name="Ma J."/>
        </authorList>
    </citation>
    <scope>NUCLEOTIDE SEQUENCE [LARGE SCALE GENOMIC DNA]</scope>
    <source>
        <strain evidence="11 12">CGMCC 1.10594</strain>
    </source>
</reference>
<dbReference type="Pfam" id="PF01314">
    <property type="entry name" value="AFOR_C"/>
    <property type="match status" value="1"/>
</dbReference>
<dbReference type="Gene3D" id="3.60.9.10">
    <property type="entry name" value="Aldehyde ferredoxin oxidoreductase, N-terminal domain"/>
    <property type="match status" value="1"/>
</dbReference>
<feature type="domain" description="Aldehyde ferredoxin oxidoreductase N-terminal" evidence="10">
    <location>
        <begin position="5"/>
        <end position="203"/>
    </location>
</feature>
<dbReference type="InterPro" id="IPR036021">
    <property type="entry name" value="Tungsten_al_ferr_oxy-like_C"/>
</dbReference>
<protein>
    <submittedName>
        <fullName evidence="11">Aldehyde ferredoxin oxidoreductase family protein</fullName>
    </submittedName>
</protein>
<dbReference type="PANTHER" id="PTHR30038">
    <property type="entry name" value="ALDEHYDE FERREDOXIN OXIDOREDUCTASE"/>
    <property type="match status" value="1"/>
</dbReference>
<dbReference type="Proteomes" id="UP001597075">
    <property type="component" value="Unassembled WGS sequence"/>
</dbReference>
<gene>
    <name evidence="11" type="ORF">ACFSBJ_02100</name>
</gene>
<feature type="region of interest" description="Disordered" evidence="9">
    <location>
        <begin position="593"/>
        <end position="623"/>
    </location>
</feature>
<evidence type="ECO:0000256" key="1">
    <source>
        <dbReference type="ARBA" id="ARBA00001966"/>
    </source>
</evidence>
<dbReference type="InterPro" id="IPR013984">
    <property type="entry name" value="Ald_Fedxn_OxRdtase_dom2"/>
</dbReference>
<evidence type="ECO:0000313" key="12">
    <source>
        <dbReference type="Proteomes" id="UP001597075"/>
    </source>
</evidence>
<dbReference type="SMART" id="SM00790">
    <property type="entry name" value="AFOR_N"/>
    <property type="match status" value="1"/>
</dbReference>
<evidence type="ECO:0000259" key="10">
    <source>
        <dbReference type="SMART" id="SM00790"/>
    </source>
</evidence>
<keyword evidence="3" id="KW-0004">4Fe-4S</keyword>
<feature type="compositionally biased region" description="Basic residues" evidence="9">
    <location>
        <begin position="614"/>
        <end position="623"/>
    </location>
</feature>
<name>A0ABD6CUQ7_9EURY</name>
<dbReference type="Gene3D" id="1.10.569.10">
    <property type="entry name" value="Aldehyde Ferredoxin Oxidoreductase Protein, subunit A, domain 2"/>
    <property type="match status" value="1"/>
</dbReference>
<dbReference type="SUPFAM" id="SSF56228">
    <property type="entry name" value="Aldehyde ferredoxin oxidoreductase, N-terminal domain"/>
    <property type="match status" value="1"/>
</dbReference>
<comment type="cofactor">
    <cofactor evidence="1">
        <name>[4Fe-4S] cluster</name>
        <dbReference type="ChEBI" id="CHEBI:49883"/>
    </cofactor>
</comment>
<dbReference type="InterPro" id="IPR036503">
    <property type="entry name" value="Ald_Fedxn_OxRdtase_N_sf"/>
</dbReference>
<organism evidence="11 12">
    <name type="scientific">Haloplanus ruber</name>
    <dbReference type="NCBI Taxonomy" id="869892"/>
    <lineage>
        <taxon>Archaea</taxon>
        <taxon>Methanobacteriati</taxon>
        <taxon>Methanobacteriota</taxon>
        <taxon>Stenosarchaea group</taxon>
        <taxon>Halobacteria</taxon>
        <taxon>Halobacteriales</taxon>
        <taxon>Haloferacaceae</taxon>
        <taxon>Haloplanus</taxon>
    </lineage>
</organism>
<evidence type="ECO:0000256" key="4">
    <source>
        <dbReference type="ARBA" id="ARBA00022723"/>
    </source>
</evidence>
<dbReference type="GO" id="GO:0016491">
    <property type="term" value="F:oxidoreductase activity"/>
    <property type="evidence" value="ECO:0007669"/>
    <property type="project" value="UniProtKB-KW"/>
</dbReference>
<evidence type="ECO:0000256" key="8">
    <source>
        <dbReference type="ARBA" id="ARBA00049934"/>
    </source>
</evidence>
<evidence type="ECO:0000256" key="2">
    <source>
        <dbReference type="ARBA" id="ARBA00011032"/>
    </source>
</evidence>
<dbReference type="SUPFAM" id="SSF48310">
    <property type="entry name" value="Aldehyde ferredoxin oxidoreductase, C-terminal domains"/>
    <property type="match status" value="1"/>
</dbReference>
<dbReference type="InterPro" id="IPR013983">
    <property type="entry name" value="Ald_Fedxn_OxRdtase_N"/>
</dbReference>
<dbReference type="EMBL" id="JBHUDL010000004">
    <property type="protein sequence ID" value="MFD1632544.1"/>
    <property type="molecule type" value="Genomic_DNA"/>
</dbReference>
<keyword evidence="7" id="KW-0411">Iron-sulfur</keyword>
<evidence type="ECO:0000256" key="5">
    <source>
        <dbReference type="ARBA" id="ARBA00023002"/>
    </source>
</evidence>
<evidence type="ECO:0000256" key="3">
    <source>
        <dbReference type="ARBA" id="ARBA00022485"/>
    </source>
</evidence>
<dbReference type="RefSeq" id="WP_379823108.1">
    <property type="nucleotide sequence ID" value="NZ_JBHUDL010000004.1"/>
</dbReference>